<proteinExistence type="predicted"/>
<reference evidence="1" key="1">
    <citation type="journal article" date="2021" name="Nat. Commun.">
        <title>Genetic determinants of endophytism in the Arabidopsis root mycobiome.</title>
        <authorList>
            <person name="Mesny F."/>
            <person name="Miyauchi S."/>
            <person name="Thiergart T."/>
            <person name="Pickel B."/>
            <person name="Atanasova L."/>
            <person name="Karlsson M."/>
            <person name="Huettel B."/>
            <person name="Barry K.W."/>
            <person name="Haridas S."/>
            <person name="Chen C."/>
            <person name="Bauer D."/>
            <person name="Andreopoulos W."/>
            <person name="Pangilinan J."/>
            <person name="LaButti K."/>
            <person name="Riley R."/>
            <person name="Lipzen A."/>
            <person name="Clum A."/>
            <person name="Drula E."/>
            <person name="Henrissat B."/>
            <person name="Kohler A."/>
            <person name="Grigoriev I.V."/>
            <person name="Martin F.M."/>
            <person name="Hacquard S."/>
        </authorList>
    </citation>
    <scope>NUCLEOTIDE SEQUENCE</scope>
    <source>
        <strain evidence="1">MPI-CAGE-AT-0016</strain>
    </source>
</reference>
<dbReference type="OrthoDB" id="4151048at2759"/>
<gene>
    <name evidence="1" type="ORF">B0T11DRAFT_298842</name>
</gene>
<accession>A0A8K0TNY1</accession>
<dbReference type="EMBL" id="JAGPXD010000003">
    <property type="protein sequence ID" value="KAH7363606.1"/>
    <property type="molecule type" value="Genomic_DNA"/>
</dbReference>
<dbReference type="Proteomes" id="UP000813385">
    <property type="component" value="Unassembled WGS sequence"/>
</dbReference>
<name>A0A8K0TNY1_9PEZI</name>
<comment type="caution">
    <text evidence="1">The sequence shown here is derived from an EMBL/GenBank/DDBJ whole genome shotgun (WGS) entry which is preliminary data.</text>
</comment>
<keyword evidence="2" id="KW-1185">Reference proteome</keyword>
<organism evidence="1 2">
    <name type="scientific">Plectosphaerella cucumerina</name>
    <dbReference type="NCBI Taxonomy" id="40658"/>
    <lineage>
        <taxon>Eukaryota</taxon>
        <taxon>Fungi</taxon>
        <taxon>Dikarya</taxon>
        <taxon>Ascomycota</taxon>
        <taxon>Pezizomycotina</taxon>
        <taxon>Sordariomycetes</taxon>
        <taxon>Hypocreomycetidae</taxon>
        <taxon>Glomerellales</taxon>
        <taxon>Plectosphaerellaceae</taxon>
        <taxon>Plectosphaerella</taxon>
    </lineage>
</organism>
<sequence length="111" mass="12302">MADLERDREFPAIPLGSCCSVYADPEVKPLAQRKRGMRHLQSQWTSTSLQSSPLQPWTGYLPQWATVPRGLINSEFGTINPHMLSSPNPGVMMGMSDPLMLSGFDKEPEGL</sequence>
<evidence type="ECO:0000313" key="2">
    <source>
        <dbReference type="Proteomes" id="UP000813385"/>
    </source>
</evidence>
<protein>
    <submittedName>
        <fullName evidence="1">Uncharacterized protein</fullName>
    </submittedName>
</protein>
<evidence type="ECO:0000313" key="1">
    <source>
        <dbReference type="EMBL" id="KAH7363606.1"/>
    </source>
</evidence>
<dbReference type="AlphaFoldDB" id="A0A8K0TNY1"/>